<dbReference type="Proteomes" id="UP000324595">
    <property type="component" value="Unassembled WGS sequence"/>
</dbReference>
<keyword evidence="1 4" id="KW-0808">Transferase</keyword>
<feature type="domain" description="Sulfotransferase" evidence="3">
    <location>
        <begin position="30"/>
        <end position="240"/>
    </location>
</feature>
<evidence type="ECO:0000313" key="4">
    <source>
        <dbReference type="EMBL" id="TYP95629.1"/>
    </source>
</evidence>
<dbReference type="GO" id="GO:0008146">
    <property type="term" value="F:sulfotransferase activity"/>
    <property type="evidence" value="ECO:0007669"/>
    <property type="project" value="InterPro"/>
</dbReference>
<dbReference type="RefSeq" id="WP_170245579.1">
    <property type="nucleotide sequence ID" value="NZ_VNHY01000001.1"/>
</dbReference>
<dbReference type="EMBL" id="VNHY01000001">
    <property type="protein sequence ID" value="TYP95629.1"/>
    <property type="molecule type" value="Genomic_DNA"/>
</dbReference>
<dbReference type="SUPFAM" id="SSF52540">
    <property type="entry name" value="P-loop containing nucleoside triphosphate hydrolases"/>
    <property type="match status" value="1"/>
</dbReference>
<dbReference type="InterPro" id="IPR037359">
    <property type="entry name" value="NST/OST"/>
</dbReference>
<reference evidence="4 5" key="1">
    <citation type="submission" date="2019-07" db="EMBL/GenBank/DDBJ databases">
        <title>Genomic Encyclopedia of Archaeal and Bacterial Type Strains, Phase II (KMG-II): from individual species to whole genera.</title>
        <authorList>
            <person name="Goeker M."/>
        </authorList>
    </citation>
    <scope>NUCLEOTIDE SEQUENCE [LARGE SCALE GENOMIC DNA]</scope>
    <source>
        <strain evidence="4 5">DSM 21935</strain>
    </source>
</reference>
<dbReference type="InterPro" id="IPR027417">
    <property type="entry name" value="P-loop_NTPase"/>
</dbReference>
<dbReference type="PANTHER" id="PTHR10605:SF56">
    <property type="entry name" value="BIFUNCTIONAL HEPARAN SULFATE N-DEACETYLASE_N-SULFOTRANSFERASE"/>
    <property type="match status" value="1"/>
</dbReference>
<dbReference type="PANTHER" id="PTHR10605">
    <property type="entry name" value="HEPARAN SULFATE SULFOTRANSFERASE"/>
    <property type="match status" value="1"/>
</dbReference>
<organism evidence="4 5">
    <name type="scientific">Fodinibius salinus</name>
    <dbReference type="NCBI Taxonomy" id="860790"/>
    <lineage>
        <taxon>Bacteria</taxon>
        <taxon>Pseudomonadati</taxon>
        <taxon>Balneolota</taxon>
        <taxon>Balneolia</taxon>
        <taxon>Balneolales</taxon>
        <taxon>Balneolaceae</taxon>
        <taxon>Fodinibius</taxon>
    </lineage>
</organism>
<sequence length="290" mass="35137">MNITKKITRKAKLSYRDILLRTSIKEVIQPNFFIIGAQKSGTSSLFRYIKKYAANFVSPLKKEIHYYDYRFHKDFKWYLSHFPLKKRKKGSVITGEASPYYLFHPATPQRISKDYPNAKFLLLLRNPVDRAYSQYNFQKKNNIGLIEPLTFRKAINKEESRLEEEEEKLLASVNYRGKKHQYYSYLARGRYAEQLEKWYQYFDEDQFLIIQSESFFENTKQKLLQIFDWLELKRNNNEFDFNRINKTDYSKLDENLRLELESYFAPHNEELFNMIGREFSWEKSREAKDE</sequence>
<dbReference type="Gene3D" id="3.40.50.300">
    <property type="entry name" value="P-loop containing nucleotide triphosphate hydrolases"/>
    <property type="match status" value="1"/>
</dbReference>
<name>A0A5D3YRA0_9BACT</name>
<evidence type="ECO:0000256" key="2">
    <source>
        <dbReference type="ARBA" id="ARBA00023180"/>
    </source>
</evidence>
<gene>
    <name evidence="4" type="ORF">LX73_0944</name>
</gene>
<keyword evidence="5" id="KW-1185">Reference proteome</keyword>
<dbReference type="AlphaFoldDB" id="A0A5D3YRA0"/>
<proteinExistence type="predicted"/>
<evidence type="ECO:0000256" key="1">
    <source>
        <dbReference type="ARBA" id="ARBA00022679"/>
    </source>
</evidence>
<protein>
    <submittedName>
        <fullName evidence="4">Sulfotransferase domain-containing protein</fullName>
    </submittedName>
</protein>
<comment type="caution">
    <text evidence="4">The sequence shown here is derived from an EMBL/GenBank/DDBJ whole genome shotgun (WGS) entry which is preliminary data.</text>
</comment>
<keyword evidence="2" id="KW-0325">Glycoprotein</keyword>
<dbReference type="Pfam" id="PF00685">
    <property type="entry name" value="Sulfotransfer_1"/>
    <property type="match status" value="1"/>
</dbReference>
<evidence type="ECO:0000313" key="5">
    <source>
        <dbReference type="Proteomes" id="UP000324595"/>
    </source>
</evidence>
<accession>A0A5D3YRA0</accession>
<evidence type="ECO:0000259" key="3">
    <source>
        <dbReference type="Pfam" id="PF00685"/>
    </source>
</evidence>
<dbReference type="InterPro" id="IPR000863">
    <property type="entry name" value="Sulfotransferase_dom"/>
</dbReference>